<evidence type="ECO:0000259" key="1">
    <source>
        <dbReference type="Pfam" id="PF04457"/>
    </source>
</evidence>
<dbReference type="GeneID" id="6094509"/>
<evidence type="ECO:0000313" key="3">
    <source>
        <dbReference type="Proteomes" id="UP000278149"/>
    </source>
</evidence>
<organism evidence="2 3">
    <name type="scientific">Candidatus Korarchaeum cryptofilum</name>
    <dbReference type="NCBI Taxonomy" id="498846"/>
    <lineage>
        <taxon>Archaea</taxon>
        <taxon>Thermoproteota</taxon>
        <taxon>Candidatus Korarchaeia</taxon>
        <taxon>Candidatus Korarchaeales</taxon>
        <taxon>Candidatus Korarchaeaceae</taxon>
        <taxon>Candidatus Korarchaeum</taxon>
    </lineage>
</organism>
<dbReference type="EMBL" id="RCOR01000018">
    <property type="protein sequence ID" value="RSN69624.1"/>
    <property type="molecule type" value="Genomic_DNA"/>
</dbReference>
<dbReference type="AlphaFoldDB" id="A0A429G771"/>
<dbReference type="InterPro" id="IPR040459">
    <property type="entry name" value="MJ1316"/>
</dbReference>
<evidence type="ECO:0000313" key="2">
    <source>
        <dbReference type="EMBL" id="RSN69624.1"/>
    </source>
</evidence>
<sequence>MRKGKVRAILESMIWDARNRREDYRIIFRDRGMPNDVSEVRGDEIEVRSDRIVLRDGREIPHHRIIAIWRGNELLYIVHER</sequence>
<dbReference type="Proteomes" id="UP000278149">
    <property type="component" value="Unassembled WGS sequence"/>
</dbReference>
<reference evidence="2 3" key="1">
    <citation type="submission" date="2018-10" db="EMBL/GenBank/DDBJ databases">
        <title>Co-occurring genomic capacity for anaerobic methane metabolism and dissimilatory sulfite reduction discovered in the Korarchaeota.</title>
        <authorList>
            <person name="Mckay L.J."/>
            <person name="Dlakic M."/>
            <person name="Fields M.W."/>
            <person name="Delmont T.O."/>
            <person name="Eren A.M."/>
            <person name="Jay Z.J."/>
            <person name="Klingelsmith K.B."/>
            <person name="Rusch D.B."/>
            <person name="Inskeep W.P."/>
        </authorList>
    </citation>
    <scope>NUCLEOTIDE SEQUENCE [LARGE SCALE GENOMIC DNA]</scope>
    <source>
        <strain evidence="2 3">WS</strain>
    </source>
</reference>
<accession>A0A429G771</accession>
<dbReference type="Pfam" id="PF04457">
    <property type="entry name" value="MJ1316"/>
    <property type="match status" value="1"/>
</dbReference>
<proteinExistence type="predicted"/>
<feature type="domain" description="MJ1316 RNA cyclic group end recognition" evidence="1">
    <location>
        <begin position="6"/>
        <end position="72"/>
    </location>
</feature>
<gene>
    <name evidence="2" type="ORF">D9Q81_03210</name>
</gene>
<protein>
    <submittedName>
        <fullName evidence="2">DUF504 domain-containing protein</fullName>
    </submittedName>
</protein>
<name>A0A429G771_9CREN</name>
<dbReference type="RefSeq" id="WP_012309875.1">
    <property type="nucleotide sequence ID" value="NZ_RCOR01000018.1"/>
</dbReference>
<comment type="caution">
    <text evidence="2">The sequence shown here is derived from an EMBL/GenBank/DDBJ whole genome shotgun (WGS) entry which is preliminary data.</text>
</comment>